<sequence>MIHYNLEQHTEKVDINNRKTLHLQLITCSDEAKQNEQIYDTATRRRTHKQRKFRLSPLKIVMVASRVTREPVEQQQLTLHTFLLFLQYQKKLLQLNNCDYWS</sequence>
<evidence type="ECO:0000313" key="1">
    <source>
        <dbReference type="EMBL" id="KRX16476.1"/>
    </source>
</evidence>
<reference evidence="1 2" key="1">
    <citation type="submission" date="2015-01" db="EMBL/GenBank/DDBJ databases">
        <title>Evolution of Trichinella species and genotypes.</title>
        <authorList>
            <person name="Korhonen P.K."/>
            <person name="Edoardo P."/>
            <person name="Giuseppe L.R."/>
            <person name="Gasser R.B."/>
        </authorList>
    </citation>
    <scope>NUCLEOTIDE SEQUENCE [LARGE SCALE GENOMIC DNA]</scope>
    <source>
        <strain evidence="1">ISS37</strain>
    </source>
</reference>
<organism evidence="1 2">
    <name type="scientific">Trichinella nelsoni</name>
    <dbReference type="NCBI Taxonomy" id="6336"/>
    <lineage>
        <taxon>Eukaryota</taxon>
        <taxon>Metazoa</taxon>
        <taxon>Ecdysozoa</taxon>
        <taxon>Nematoda</taxon>
        <taxon>Enoplea</taxon>
        <taxon>Dorylaimia</taxon>
        <taxon>Trichinellida</taxon>
        <taxon>Trichinellidae</taxon>
        <taxon>Trichinella</taxon>
    </lineage>
</organism>
<comment type="caution">
    <text evidence="1">The sequence shown here is derived from an EMBL/GenBank/DDBJ whole genome shotgun (WGS) entry which is preliminary data.</text>
</comment>
<dbReference type="OrthoDB" id="10356030at2759"/>
<dbReference type="Proteomes" id="UP000054630">
    <property type="component" value="Unassembled WGS sequence"/>
</dbReference>
<accession>A0A0V0RPT1</accession>
<evidence type="ECO:0000313" key="2">
    <source>
        <dbReference type="Proteomes" id="UP000054630"/>
    </source>
</evidence>
<proteinExistence type="predicted"/>
<dbReference type="AlphaFoldDB" id="A0A0V0RPT1"/>
<keyword evidence="2" id="KW-1185">Reference proteome</keyword>
<name>A0A0V0RPT1_9BILA</name>
<protein>
    <submittedName>
        <fullName evidence="1">Uncharacterized protein</fullName>
    </submittedName>
</protein>
<gene>
    <name evidence="1" type="ORF">T07_5576</name>
</gene>
<dbReference type="EMBL" id="JYDL01000106">
    <property type="protein sequence ID" value="KRX16476.1"/>
    <property type="molecule type" value="Genomic_DNA"/>
</dbReference>